<dbReference type="Pfam" id="PF01363">
    <property type="entry name" value="FYVE"/>
    <property type="match status" value="1"/>
</dbReference>
<evidence type="ECO:0000259" key="4">
    <source>
        <dbReference type="PROSITE" id="PS50003"/>
    </source>
</evidence>
<dbReference type="GO" id="GO:0008333">
    <property type="term" value="P:endosome to lysosome transport"/>
    <property type="evidence" value="ECO:0000318"/>
    <property type="project" value="GO_Central"/>
</dbReference>
<dbReference type="SUPFAM" id="SSF57903">
    <property type="entry name" value="FYVE/PHD zinc finger"/>
    <property type="match status" value="1"/>
</dbReference>
<name>A8XA23_CAEBR</name>
<dbReference type="InterPro" id="IPR051765">
    <property type="entry name" value="PH_domain-containing_F"/>
</dbReference>
<dbReference type="GO" id="GO:0005769">
    <property type="term" value="C:early endosome"/>
    <property type="evidence" value="ECO:0000318"/>
    <property type="project" value="GO_Central"/>
</dbReference>
<dbReference type="AlphaFoldDB" id="A8XA23"/>
<dbReference type="GO" id="GO:0007032">
    <property type="term" value="P:endosome organization"/>
    <property type="evidence" value="ECO:0000318"/>
    <property type="project" value="GO_Central"/>
</dbReference>
<feature type="domain" description="GYF" evidence="5">
    <location>
        <begin position="179"/>
        <end position="236"/>
    </location>
</feature>
<dbReference type="InterPro" id="IPR003169">
    <property type="entry name" value="GYF"/>
</dbReference>
<dbReference type="eggNOG" id="KOG1862">
    <property type="taxonomic scope" value="Eukaryota"/>
</dbReference>
<dbReference type="InterPro" id="IPR001849">
    <property type="entry name" value="PH_domain"/>
</dbReference>
<dbReference type="CTD" id="8583634"/>
<evidence type="ECO:0000313" key="6">
    <source>
        <dbReference type="EMBL" id="CAP29490.2"/>
    </source>
</evidence>
<dbReference type="Pfam" id="PF22697">
    <property type="entry name" value="SOS1_NGEF_PH"/>
    <property type="match status" value="1"/>
</dbReference>
<dbReference type="CDD" id="cd01218">
    <property type="entry name" value="PH_Phafin2-like"/>
    <property type="match status" value="1"/>
</dbReference>
<dbReference type="Gene3D" id="2.30.29.30">
    <property type="entry name" value="Pleckstrin-homology domain (PH domain)/Phosphotyrosine-binding domain (PTB)"/>
    <property type="match status" value="1"/>
</dbReference>
<evidence type="ECO:0000259" key="5">
    <source>
        <dbReference type="PROSITE" id="PS50829"/>
    </source>
</evidence>
<dbReference type="PANTHER" id="PTHR46280:SF3">
    <property type="entry name" value="PLECKSTRIN HOMOLOGY DOMAIN-CONTAINING FAMILY F MEMBER 1 HOMOLOG"/>
    <property type="match status" value="1"/>
</dbReference>
<dbReference type="STRING" id="6238.A8XA23"/>
<evidence type="ECO:0000256" key="3">
    <source>
        <dbReference type="ARBA" id="ARBA00022833"/>
    </source>
</evidence>
<dbReference type="PROSITE" id="PS50003">
    <property type="entry name" value="PH_DOMAIN"/>
    <property type="match status" value="1"/>
</dbReference>
<dbReference type="InterPro" id="IPR055251">
    <property type="entry name" value="SOS1_NGEF_PH"/>
</dbReference>
<keyword evidence="7" id="KW-1185">Reference proteome</keyword>
<dbReference type="FunCoup" id="A8XA23">
    <property type="interactions" value="295"/>
</dbReference>
<evidence type="ECO:0000313" key="8">
    <source>
        <dbReference type="WormBase" id="CBG09969"/>
    </source>
</evidence>
<dbReference type="GeneID" id="8583634"/>
<dbReference type="GO" id="GO:0035091">
    <property type="term" value="F:phosphatidylinositol binding"/>
    <property type="evidence" value="ECO:0000318"/>
    <property type="project" value="GO_Central"/>
</dbReference>
<dbReference type="SUPFAM" id="SSF55277">
    <property type="entry name" value="GYF domain"/>
    <property type="match status" value="1"/>
</dbReference>
<dbReference type="FunFam" id="2.30.29.30:FF:000167">
    <property type="entry name" value="Pleckstrin homology domain-containing family F member 2"/>
    <property type="match status" value="1"/>
</dbReference>
<evidence type="ECO:0000256" key="2">
    <source>
        <dbReference type="ARBA" id="ARBA00022771"/>
    </source>
</evidence>
<dbReference type="SMART" id="SM00233">
    <property type="entry name" value="PH"/>
    <property type="match status" value="1"/>
</dbReference>
<dbReference type="HOGENOM" id="CLU_479984_0_0_1"/>
<dbReference type="InterPro" id="IPR011011">
    <property type="entry name" value="Znf_FYVE_PHD"/>
</dbReference>
<keyword evidence="3" id="KW-0862">Zinc</keyword>
<dbReference type="SUPFAM" id="SSF50729">
    <property type="entry name" value="PH domain-like"/>
    <property type="match status" value="1"/>
</dbReference>
<accession>A8XA23</accession>
<feature type="domain" description="PH" evidence="4">
    <location>
        <begin position="35"/>
        <end position="131"/>
    </location>
</feature>
<keyword evidence="1" id="KW-0479">Metal-binding</keyword>
<dbReference type="RefSeq" id="XP_045094163.1">
    <property type="nucleotide sequence ID" value="XM_045244227.1"/>
</dbReference>
<organism evidence="6 7">
    <name type="scientific">Caenorhabditis briggsae</name>
    <dbReference type="NCBI Taxonomy" id="6238"/>
    <lineage>
        <taxon>Eukaryota</taxon>
        <taxon>Metazoa</taxon>
        <taxon>Ecdysozoa</taxon>
        <taxon>Nematoda</taxon>
        <taxon>Chromadorea</taxon>
        <taxon>Rhabditida</taxon>
        <taxon>Rhabditina</taxon>
        <taxon>Rhabditomorpha</taxon>
        <taxon>Rhabditoidea</taxon>
        <taxon>Rhabditidae</taxon>
        <taxon>Peloderinae</taxon>
        <taxon>Caenorhabditis</taxon>
    </lineage>
</organism>
<sequence>MVDRLVNSEVNARRMANVEQCFGKMGEPLAQFGRVLVGEGVLVKMCRKKPKQRQFFLFNDILVYGNIVISKKRYNKQRILRLEGVQVEDLEDDGAQKYGWIIKTPAKSFAVYAATETEKREWMLHIERCVSDILERGIKQAATAHAAVWIPDGEATKCMVCGKTQFNLVQRRHHCRNCGRVYSYIDLEGNKYGPFDGCKMAYWDREGHMDDDLKIFRISASGKIEEFILGEMKTHSKDPFLEIDSSSTGGYKEDVKVKIQEYDCCSQRSLVSKYNKENGRGDEETSSQLLTDPNQCRVRIEAYLHGSVPVKKIKRTPATKNSSTDSLREYHPEVYPSPPFMRLPDSRFPIMTPEDARRKLFSLYQLIITIPDQLGHFPPYTTETVSCQLCKINLSGPSMFKHLINIQHLMKVSNCLFTENDIDYWIDRVNTVMKGAHIGSLSLPGFEPVMNLNATESVSDFINRTKGFARKPSADLIGRPLNVLSTVLDIDAATMFATMNTHKTMMISERKLSGTFLSRVVNTLIGNIDKTTFKRRFTAPLLKLLEKHVKSTFRSNSLFLYTEQMSVL</sequence>
<dbReference type="eggNOG" id="KOG1729">
    <property type="taxonomic scope" value="Eukaryota"/>
</dbReference>
<dbReference type="Proteomes" id="UP000008549">
    <property type="component" value="Unassembled WGS sequence"/>
</dbReference>
<dbReference type="WormBase" id="CBG09969">
    <property type="protein sequence ID" value="CBP49494"/>
    <property type="gene ID" value="WBGene00031460"/>
</dbReference>
<dbReference type="KEGG" id="cbr:CBG_09969"/>
<evidence type="ECO:0000313" key="7">
    <source>
        <dbReference type="Proteomes" id="UP000008549"/>
    </source>
</evidence>
<proteinExistence type="predicted"/>
<dbReference type="SMART" id="SM00064">
    <property type="entry name" value="FYVE"/>
    <property type="match status" value="1"/>
</dbReference>
<dbReference type="GO" id="GO:0008270">
    <property type="term" value="F:zinc ion binding"/>
    <property type="evidence" value="ECO:0007669"/>
    <property type="project" value="UniProtKB-KW"/>
</dbReference>
<protein>
    <submittedName>
        <fullName evidence="6">Protein CBG09969</fullName>
    </submittedName>
</protein>
<dbReference type="InterPro" id="IPR011993">
    <property type="entry name" value="PH-like_dom_sf"/>
</dbReference>
<dbReference type="InParanoid" id="A8XA23"/>
<dbReference type="PROSITE" id="PS50829">
    <property type="entry name" value="GYF"/>
    <property type="match status" value="1"/>
</dbReference>
<dbReference type="InterPro" id="IPR000306">
    <property type="entry name" value="Znf_FYVE"/>
</dbReference>
<dbReference type="Gene3D" id="3.30.1490.40">
    <property type="match status" value="1"/>
</dbReference>
<dbReference type="InterPro" id="IPR035445">
    <property type="entry name" value="GYF-like_dom_sf"/>
</dbReference>
<gene>
    <name evidence="6 8" type="ORF">CBG09969</name>
    <name evidence="6" type="ORF">CBG_09969</name>
</gene>
<keyword evidence="2" id="KW-0863">Zinc-finger</keyword>
<reference evidence="6 7" key="1">
    <citation type="journal article" date="2003" name="PLoS Biol.">
        <title>The genome sequence of Caenorhabditis briggsae: a platform for comparative genomics.</title>
        <authorList>
            <person name="Stein L.D."/>
            <person name="Bao Z."/>
            <person name="Blasiar D."/>
            <person name="Blumenthal T."/>
            <person name="Brent M.R."/>
            <person name="Chen N."/>
            <person name="Chinwalla A."/>
            <person name="Clarke L."/>
            <person name="Clee C."/>
            <person name="Coghlan A."/>
            <person name="Coulson A."/>
            <person name="D'Eustachio P."/>
            <person name="Fitch D.H."/>
            <person name="Fulton L.A."/>
            <person name="Fulton R.E."/>
            <person name="Griffiths-Jones S."/>
            <person name="Harris T.W."/>
            <person name="Hillier L.W."/>
            <person name="Kamath R."/>
            <person name="Kuwabara P.E."/>
            <person name="Mardis E.R."/>
            <person name="Marra M.A."/>
            <person name="Miner T.L."/>
            <person name="Minx P."/>
            <person name="Mullikin J.C."/>
            <person name="Plumb R.W."/>
            <person name="Rogers J."/>
            <person name="Schein J.E."/>
            <person name="Sohrmann M."/>
            <person name="Spieth J."/>
            <person name="Stajich J.E."/>
            <person name="Wei C."/>
            <person name="Willey D."/>
            <person name="Wilson R.K."/>
            <person name="Durbin R."/>
            <person name="Waterston R.H."/>
        </authorList>
    </citation>
    <scope>NUCLEOTIDE SEQUENCE [LARGE SCALE GENOMIC DNA]</scope>
    <source>
        <strain evidence="6 7">AF16</strain>
    </source>
</reference>
<dbReference type="EMBL" id="HE601459">
    <property type="protein sequence ID" value="CAP29490.2"/>
    <property type="molecule type" value="Genomic_DNA"/>
</dbReference>
<dbReference type="PANTHER" id="PTHR46280">
    <property type="entry name" value="PLECKSTRIN HOMOLOGY DOMAIN-CONTAINING FAMILY F MEMBER 2-RELATED"/>
    <property type="match status" value="1"/>
</dbReference>
<reference evidence="6 7" key="2">
    <citation type="journal article" date="2011" name="PLoS Genet.">
        <title>Caenorhabditis briggsae recombinant inbred line genotypes reveal inter-strain incompatibility and the evolution of recombination.</title>
        <authorList>
            <person name="Ross J.A."/>
            <person name="Koboldt D.C."/>
            <person name="Staisch J.E."/>
            <person name="Chamberlin H.M."/>
            <person name="Gupta B.P."/>
            <person name="Miller R.D."/>
            <person name="Baird S.E."/>
            <person name="Haag E.S."/>
        </authorList>
    </citation>
    <scope>NUCLEOTIDE SEQUENCE [LARGE SCALE GENOMIC DNA]</scope>
    <source>
        <strain evidence="6 7">AF16</strain>
    </source>
</reference>
<evidence type="ECO:0000256" key="1">
    <source>
        <dbReference type="ARBA" id="ARBA00022723"/>
    </source>
</evidence>
<dbReference type="InterPro" id="IPR037871">
    <property type="entry name" value="PH_Phafin"/>
</dbReference>